<feature type="domain" description="Peptidoglycan binding-like" evidence="1">
    <location>
        <begin position="19"/>
        <end position="74"/>
    </location>
</feature>
<proteinExistence type="predicted"/>
<evidence type="ECO:0000259" key="1">
    <source>
        <dbReference type="Pfam" id="PF01471"/>
    </source>
</evidence>
<dbReference type="EMBL" id="MFVL01000033">
    <property type="protein sequence ID" value="OGJ00604.1"/>
    <property type="molecule type" value="Genomic_DNA"/>
</dbReference>
<dbReference type="InterPro" id="IPR002477">
    <property type="entry name" value="Peptidoglycan-bd-like"/>
</dbReference>
<protein>
    <recommendedName>
        <fullName evidence="1">Peptidoglycan binding-like domain-containing protein</fullName>
    </recommendedName>
</protein>
<dbReference type="InterPro" id="IPR036365">
    <property type="entry name" value="PGBD-like_sf"/>
</dbReference>
<accession>A0A1F6Y2L0</accession>
<sequence length="76" mass="8448">MASASKFRFTQFLEQGSYGNEVRELQKLLNKAGYDAGNVDGVLGAKVKAALMEFQTDNKLKVDGLVGYEVRTFLNR</sequence>
<comment type="caution">
    <text evidence="2">The sequence shown here is derived from an EMBL/GenBank/DDBJ whole genome shotgun (WGS) entry which is preliminary data.</text>
</comment>
<dbReference type="Pfam" id="PF01471">
    <property type="entry name" value="PG_binding_1"/>
    <property type="match status" value="1"/>
</dbReference>
<name>A0A1F6Y2L0_9BACT</name>
<dbReference type="AlphaFoldDB" id="A0A1F6Y2L0"/>
<dbReference type="Gene3D" id="1.10.101.10">
    <property type="entry name" value="PGBD-like superfamily/PGBD"/>
    <property type="match status" value="1"/>
</dbReference>
<dbReference type="Proteomes" id="UP000177693">
    <property type="component" value="Unassembled WGS sequence"/>
</dbReference>
<dbReference type="SUPFAM" id="SSF47090">
    <property type="entry name" value="PGBD-like"/>
    <property type="match status" value="1"/>
</dbReference>
<evidence type="ECO:0000313" key="3">
    <source>
        <dbReference type="Proteomes" id="UP000177693"/>
    </source>
</evidence>
<gene>
    <name evidence="2" type="ORF">A3I23_02055</name>
</gene>
<dbReference type="InterPro" id="IPR036366">
    <property type="entry name" value="PGBDSf"/>
</dbReference>
<reference evidence="2 3" key="1">
    <citation type="journal article" date="2016" name="Nat. Commun.">
        <title>Thousands of microbial genomes shed light on interconnected biogeochemical processes in an aquifer system.</title>
        <authorList>
            <person name="Anantharaman K."/>
            <person name="Brown C.T."/>
            <person name="Hug L.A."/>
            <person name="Sharon I."/>
            <person name="Castelle C.J."/>
            <person name="Probst A.J."/>
            <person name="Thomas B.C."/>
            <person name="Singh A."/>
            <person name="Wilkins M.J."/>
            <person name="Karaoz U."/>
            <person name="Brodie E.L."/>
            <person name="Williams K.H."/>
            <person name="Hubbard S.S."/>
            <person name="Banfield J.F."/>
        </authorList>
    </citation>
    <scope>NUCLEOTIDE SEQUENCE [LARGE SCALE GENOMIC DNA]</scope>
</reference>
<organism evidence="2 3">
    <name type="scientific">Candidatus Nomurabacteria bacterium RIFCSPLOWO2_02_FULL_40_67</name>
    <dbReference type="NCBI Taxonomy" id="1801787"/>
    <lineage>
        <taxon>Bacteria</taxon>
        <taxon>Candidatus Nomuraibacteriota</taxon>
    </lineage>
</organism>
<evidence type="ECO:0000313" key="2">
    <source>
        <dbReference type="EMBL" id="OGJ00604.1"/>
    </source>
</evidence>